<dbReference type="GO" id="GO:0004523">
    <property type="term" value="F:RNA-DNA hybrid ribonuclease activity"/>
    <property type="evidence" value="ECO:0007669"/>
    <property type="project" value="InterPro"/>
</dbReference>
<reference evidence="2 3" key="1">
    <citation type="journal article" date="2016" name="BMC Genomics">
        <title>Comparative genomic and transcriptomic analyses of the Fuzhuan brick tea-fermentation fungus Aspergillus cristatus.</title>
        <authorList>
            <person name="Ge Y."/>
            <person name="Wang Y."/>
            <person name="Liu Y."/>
            <person name="Tan Y."/>
            <person name="Ren X."/>
            <person name="Zhang X."/>
            <person name="Hyde K.D."/>
            <person name="Liu Y."/>
            <person name="Liu Z."/>
        </authorList>
    </citation>
    <scope>NUCLEOTIDE SEQUENCE [LARGE SCALE GENOMIC DNA]</scope>
    <source>
        <strain evidence="2 3">GZAAS20.1005</strain>
    </source>
</reference>
<dbReference type="GO" id="GO:0003676">
    <property type="term" value="F:nucleic acid binding"/>
    <property type="evidence" value="ECO:0007669"/>
    <property type="project" value="InterPro"/>
</dbReference>
<proteinExistence type="predicted"/>
<protein>
    <recommendedName>
        <fullName evidence="1">RNase H type-1 domain-containing protein</fullName>
    </recommendedName>
</protein>
<dbReference type="EMBL" id="JXNT01000001">
    <property type="protein sequence ID" value="ODM23739.1"/>
    <property type="molecule type" value="Genomic_DNA"/>
</dbReference>
<evidence type="ECO:0000313" key="2">
    <source>
        <dbReference type="EMBL" id="ODM23739.1"/>
    </source>
</evidence>
<organism evidence="2 3">
    <name type="scientific">Aspergillus cristatus</name>
    <name type="common">Chinese Fuzhuan brick tea-fermentation fungus</name>
    <name type="synonym">Eurotium cristatum</name>
    <dbReference type="NCBI Taxonomy" id="573508"/>
    <lineage>
        <taxon>Eukaryota</taxon>
        <taxon>Fungi</taxon>
        <taxon>Dikarya</taxon>
        <taxon>Ascomycota</taxon>
        <taxon>Pezizomycotina</taxon>
        <taxon>Eurotiomycetes</taxon>
        <taxon>Eurotiomycetidae</taxon>
        <taxon>Eurotiales</taxon>
        <taxon>Aspergillaceae</taxon>
        <taxon>Aspergillus</taxon>
        <taxon>Aspergillus subgen. Aspergillus</taxon>
    </lineage>
</organism>
<comment type="caution">
    <text evidence="2">The sequence shown here is derived from an EMBL/GenBank/DDBJ whole genome shotgun (WGS) entry which is preliminary data.</text>
</comment>
<name>A0A1E3BS12_ASPCR</name>
<keyword evidence="3" id="KW-1185">Reference proteome</keyword>
<dbReference type="InterPro" id="IPR012337">
    <property type="entry name" value="RNaseH-like_sf"/>
</dbReference>
<feature type="domain" description="RNase H type-1" evidence="1">
    <location>
        <begin position="242"/>
        <end position="351"/>
    </location>
</feature>
<dbReference type="OrthoDB" id="4509585at2759"/>
<dbReference type="AlphaFoldDB" id="A0A1E3BS12"/>
<dbReference type="PROSITE" id="PS50879">
    <property type="entry name" value="RNASE_H_1"/>
    <property type="match status" value="1"/>
</dbReference>
<evidence type="ECO:0000259" key="1">
    <source>
        <dbReference type="PROSITE" id="PS50879"/>
    </source>
</evidence>
<dbReference type="Gene3D" id="3.30.420.10">
    <property type="entry name" value="Ribonuclease H-like superfamily/Ribonuclease H"/>
    <property type="match status" value="1"/>
</dbReference>
<dbReference type="InterPro" id="IPR002156">
    <property type="entry name" value="RNaseH_domain"/>
</dbReference>
<dbReference type="Proteomes" id="UP000094569">
    <property type="component" value="Unassembled WGS sequence"/>
</dbReference>
<gene>
    <name evidence="2" type="ORF">SI65_01328</name>
</gene>
<dbReference type="InterPro" id="IPR036397">
    <property type="entry name" value="RNaseH_sf"/>
</dbReference>
<sequence>MKFDVTQTVRIGDTEVKPNKSATYLGITLDPALRWEDQIRHVQKKATPLLKPLATLAGSTWGAGLIQLRQIYQAVVLPTLLYGCSVWHTLKTDSDLRQTRLRILNQIHTRAMAAMTGAFRATATAALDIETHQLPMKCLLEKRALEALTHIETSQSGDQVRRACRGKAIGSGRIRPGWRPWEWSPLEKISELAMRRLGQTRFQDLERIQSYITAPYWSPPEVIIAENMENAIMEHNTIMAHGQPVTAIYTDGSGVNGRVGAAAVCPKHQETRSAYMGEQSETTVYLAELQGILLALVIILRRQIQRAVIFTDNQAALRAMQNPGRQSGQYVLETVLAAIDKARTSKLTICF</sequence>
<dbReference type="CDD" id="cd09276">
    <property type="entry name" value="Rnase_HI_RT_non_LTR"/>
    <property type="match status" value="1"/>
</dbReference>
<dbReference type="Pfam" id="PF13456">
    <property type="entry name" value="RVT_3"/>
    <property type="match status" value="1"/>
</dbReference>
<accession>A0A1E3BS12</accession>
<dbReference type="STRING" id="573508.A0A1E3BS12"/>
<evidence type="ECO:0000313" key="3">
    <source>
        <dbReference type="Proteomes" id="UP000094569"/>
    </source>
</evidence>
<dbReference type="SUPFAM" id="SSF53098">
    <property type="entry name" value="Ribonuclease H-like"/>
    <property type="match status" value="1"/>
</dbReference>
<dbReference type="VEuPathDB" id="FungiDB:SI65_01328"/>